<proteinExistence type="predicted"/>
<reference evidence="1 2" key="1">
    <citation type="journal article" date="2019" name="Phytopathology">
        <title>A Novel Group of Rhizobium tumorigenes-Like Agrobacteria Associated with Crown Gall Disease of Rhododendron and Blueberry.</title>
        <authorList>
            <person name="Kuzmanovic N."/>
            <person name="Behrens P."/>
            <person name="Idczak E."/>
            <person name="Wagner S."/>
            <person name="Gotz M."/>
            <person name="Sproer C."/>
            <person name="Bunk B."/>
            <person name="Overmann J."/>
            <person name="Smalla K."/>
        </authorList>
    </citation>
    <scope>NUCLEOTIDE SEQUENCE [LARGE SCALE GENOMIC DNA]</scope>
    <source>
        <strain evidence="2">rho-6.2</strain>
    </source>
</reference>
<accession>A0ABY8IQ45</accession>
<name>A0ABY8IQ45_9HYPH</name>
<reference evidence="1 2" key="2">
    <citation type="journal article" date="2023" name="MicrobiologyOpen">
        <title>Genomics of the tumorigenes clade of the family Rhizobiaceae and description of Rhizobium rhododendri sp. nov.</title>
        <authorList>
            <person name="Kuzmanovic N."/>
            <person name="diCenzo G.C."/>
            <person name="Bunk B."/>
            <person name="Sproeer C."/>
            <person name="Fruehling A."/>
            <person name="Neumann-Schaal M."/>
            <person name="Overmann J."/>
            <person name="Smalla K."/>
        </authorList>
    </citation>
    <scope>NUCLEOTIDE SEQUENCE [LARGE SCALE GENOMIC DNA]</scope>
    <source>
        <strain evidence="2">rho-6.2</strain>
        <plasmid evidence="1 2">unnamed1</plasmid>
    </source>
</reference>
<dbReference type="EMBL" id="CP117268">
    <property type="protein sequence ID" value="WFS25160.1"/>
    <property type="molecule type" value="Genomic_DNA"/>
</dbReference>
<organism evidence="1 2">
    <name type="scientific">Rhizobium rhododendri</name>
    <dbReference type="NCBI Taxonomy" id="2506430"/>
    <lineage>
        <taxon>Bacteria</taxon>
        <taxon>Pseudomonadati</taxon>
        <taxon>Pseudomonadota</taxon>
        <taxon>Alphaproteobacteria</taxon>
        <taxon>Hyphomicrobiales</taxon>
        <taxon>Rhizobiaceae</taxon>
        <taxon>Rhizobium/Agrobacterium group</taxon>
        <taxon>Rhizobium</taxon>
    </lineage>
</organism>
<sequence length="41" mass="4539">MSSANAWSIGRERIGKLVAGIERESALLADPNDRADHFMRP</sequence>
<gene>
    <name evidence="1" type="ORF">PR018_23090</name>
</gene>
<keyword evidence="2" id="KW-1185">Reference proteome</keyword>
<protein>
    <submittedName>
        <fullName evidence="1">Uncharacterized protein</fullName>
    </submittedName>
</protein>
<evidence type="ECO:0000313" key="2">
    <source>
        <dbReference type="Proteomes" id="UP000318939"/>
    </source>
</evidence>
<geneLocation type="plasmid" evidence="1 2">
    <name>unnamed1</name>
</geneLocation>
<dbReference type="Proteomes" id="UP000318939">
    <property type="component" value="Plasmid unnamed1"/>
</dbReference>
<dbReference type="RefSeq" id="WP_257625516.1">
    <property type="nucleotide sequence ID" value="NZ_CP117268.1"/>
</dbReference>
<keyword evidence="1" id="KW-0614">Plasmid</keyword>
<evidence type="ECO:0000313" key="1">
    <source>
        <dbReference type="EMBL" id="WFS25160.1"/>
    </source>
</evidence>